<dbReference type="PROSITE" id="PS01284">
    <property type="entry name" value="TNASE_2"/>
    <property type="match status" value="1"/>
</dbReference>
<dbReference type="Proteomes" id="UP000519023">
    <property type="component" value="Unassembled WGS sequence"/>
</dbReference>
<dbReference type="InterPro" id="IPR002071">
    <property type="entry name" value="Thermonucl_AS"/>
</dbReference>
<dbReference type="Gene3D" id="2.40.50.90">
    <property type="match status" value="1"/>
</dbReference>
<gene>
    <name evidence="2" type="ORF">HHL08_15890</name>
</gene>
<dbReference type="GO" id="GO:0004518">
    <property type="term" value="F:nuclease activity"/>
    <property type="evidence" value="ECO:0007669"/>
    <property type="project" value="InterPro"/>
</dbReference>
<dbReference type="EMBL" id="JABBFV010000012">
    <property type="protein sequence ID" value="NML11612.1"/>
    <property type="molecule type" value="Genomic_DNA"/>
</dbReference>
<dbReference type="GO" id="GO:0003676">
    <property type="term" value="F:nucleic acid binding"/>
    <property type="evidence" value="ECO:0007669"/>
    <property type="project" value="InterPro"/>
</dbReference>
<accession>A0A7X9WXA1</accession>
<dbReference type="AlphaFoldDB" id="A0A7X9WXA1"/>
<keyword evidence="3" id="KW-1185">Reference proteome</keyword>
<name>A0A7X9WXA1_9SPHN</name>
<evidence type="ECO:0000313" key="3">
    <source>
        <dbReference type="Proteomes" id="UP000519023"/>
    </source>
</evidence>
<dbReference type="Pfam" id="PF00565">
    <property type="entry name" value="SNase"/>
    <property type="match status" value="1"/>
</dbReference>
<dbReference type="InterPro" id="IPR016071">
    <property type="entry name" value="Staphylococal_nuclease_OB-fold"/>
</dbReference>
<reference evidence="2 3" key="1">
    <citation type="submission" date="2020-04" db="EMBL/GenBank/DDBJ databases">
        <title>Sphingobium sp. AR-3-1 isolated from Arctic soil.</title>
        <authorList>
            <person name="Dahal R.H."/>
            <person name="Chaudhary D.K."/>
        </authorList>
    </citation>
    <scope>NUCLEOTIDE SEQUENCE [LARGE SCALE GENOMIC DNA]</scope>
    <source>
        <strain evidence="2 3">AR-3-1</strain>
    </source>
</reference>
<proteinExistence type="predicted"/>
<protein>
    <submittedName>
        <fullName evidence="2">Thermonuclease family protein</fullName>
    </submittedName>
</protein>
<dbReference type="RefSeq" id="WP_169574059.1">
    <property type="nucleotide sequence ID" value="NZ_JABBFV010000012.1"/>
</dbReference>
<organism evidence="2 3">
    <name type="scientific">Sphingobium psychrophilum</name>
    <dbReference type="NCBI Taxonomy" id="2728834"/>
    <lineage>
        <taxon>Bacteria</taxon>
        <taxon>Pseudomonadati</taxon>
        <taxon>Pseudomonadota</taxon>
        <taxon>Alphaproteobacteria</taxon>
        <taxon>Sphingomonadales</taxon>
        <taxon>Sphingomonadaceae</taxon>
        <taxon>Sphingobium</taxon>
    </lineage>
</organism>
<feature type="domain" description="TNase-like" evidence="1">
    <location>
        <begin position="32"/>
        <end position="115"/>
    </location>
</feature>
<dbReference type="SUPFAM" id="SSF50199">
    <property type="entry name" value="Staphylococcal nuclease"/>
    <property type="match status" value="1"/>
</dbReference>
<evidence type="ECO:0000259" key="1">
    <source>
        <dbReference type="Pfam" id="PF00565"/>
    </source>
</evidence>
<sequence length="127" mass="13690">MILVALLLSIWTPATQCVAIDGDTLRCSEIGRVRLLGIDAPEMPGHCRKGRACVPGNPHKSKANLAKLIRGGVTIAPFTRDRYGRTVAQVYSGGRNVACEQLRAGAARYVAKWDSGRRLTRECGAAN</sequence>
<comment type="caution">
    <text evidence="2">The sequence shown here is derived from an EMBL/GenBank/DDBJ whole genome shotgun (WGS) entry which is preliminary data.</text>
</comment>
<evidence type="ECO:0000313" key="2">
    <source>
        <dbReference type="EMBL" id="NML11612.1"/>
    </source>
</evidence>
<dbReference type="InterPro" id="IPR035437">
    <property type="entry name" value="SNase_OB-fold_sf"/>
</dbReference>